<dbReference type="Proteomes" id="UP001320178">
    <property type="component" value="Unassembled WGS sequence"/>
</dbReference>
<dbReference type="Gene3D" id="3.40.190.10">
    <property type="entry name" value="Periplasmic binding protein-like II"/>
    <property type="match status" value="1"/>
</dbReference>
<evidence type="ECO:0000256" key="2">
    <source>
        <dbReference type="SAM" id="SignalP"/>
    </source>
</evidence>
<gene>
    <name evidence="3" type="ORF">HOP61_15965</name>
</gene>
<reference evidence="3" key="1">
    <citation type="submission" date="2020-05" db="EMBL/GenBank/DDBJ databases">
        <authorList>
            <person name="Wang L."/>
            <person name="Shao Z."/>
        </authorList>
    </citation>
    <scope>NUCLEOTIDE SEQUENCE</scope>
    <source>
        <strain evidence="3">MCCC 1A05776</strain>
    </source>
</reference>
<dbReference type="Gene3D" id="3.40.190.150">
    <property type="entry name" value="Bordetella uptake gene, domain 1"/>
    <property type="match status" value="1"/>
</dbReference>
<evidence type="ECO:0000256" key="1">
    <source>
        <dbReference type="ARBA" id="ARBA00006987"/>
    </source>
</evidence>
<dbReference type="PANTHER" id="PTHR42928:SF5">
    <property type="entry name" value="BLR1237 PROTEIN"/>
    <property type="match status" value="1"/>
</dbReference>
<dbReference type="Pfam" id="PF03401">
    <property type="entry name" value="TctC"/>
    <property type="match status" value="1"/>
</dbReference>
<reference evidence="3" key="2">
    <citation type="journal article" date="2021" name="Front. Microbiol.">
        <title>Aerobic Denitrification and Heterotrophic Sulfur Oxidation in the Genus Halomonas Revealed by Six Novel Species Characterizations and Genome-Based Analysis.</title>
        <authorList>
            <person name="Wang L."/>
            <person name="Shao Z."/>
        </authorList>
    </citation>
    <scope>NUCLEOTIDE SEQUENCE</scope>
    <source>
        <strain evidence="3">MCCC 1A05776</strain>
    </source>
</reference>
<comment type="caution">
    <text evidence="3">The sequence shown here is derived from an EMBL/GenBank/DDBJ whole genome shotgun (WGS) entry which is preliminary data.</text>
</comment>
<dbReference type="CDD" id="cd07012">
    <property type="entry name" value="PBP2_Bug_TTT"/>
    <property type="match status" value="1"/>
</dbReference>
<name>A0AAW4YWI6_9GAMM</name>
<dbReference type="PIRSF" id="PIRSF017082">
    <property type="entry name" value="YflP"/>
    <property type="match status" value="1"/>
</dbReference>
<sequence length="332" mass="35494">MRGVNKSWLRTACLAACGAGLTMAVSVSTVHANEWPTGDVRLVVPYAPGGTTDVLSRRVADLLQDELDANVVVENRPGAGSTVATGRLARGGRDAAHTILMASPGHTIGAAIYPDLDYDPVEDFVFLQNLIDIPNVMVVPASSPYDSVEEFVEAAREQNMTFSHSGVGSSIHMSGELFKTLTETNLTAVPFAGSGAALPALLGGDVDVSFENMPTVLSHIRSGDLKALAVTSAERSEHLPDVPTLVEVGDYNLDQFVTTAWFGLIAHESFSEEAQEAMRTALDAVMQREEFVSFADQLGAEPGQVAGEEFKQFIAQEVERWQEVAEQAGISQ</sequence>
<dbReference type="AlphaFoldDB" id="A0AAW4YWI6"/>
<dbReference type="InterPro" id="IPR005064">
    <property type="entry name" value="BUG"/>
</dbReference>
<comment type="similarity">
    <text evidence="1">Belongs to the UPF0065 (bug) family.</text>
</comment>
<feature type="signal peptide" evidence="2">
    <location>
        <begin position="1"/>
        <end position="32"/>
    </location>
</feature>
<evidence type="ECO:0000313" key="3">
    <source>
        <dbReference type="EMBL" id="MCE8052789.1"/>
    </source>
</evidence>
<evidence type="ECO:0000313" key="4">
    <source>
        <dbReference type="Proteomes" id="UP001320178"/>
    </source>
</evidence>
<dbReference type="EMBL" id="JABFTS010000007">
    <property type="protein sequence ID" value="MCE8052789.1"/>
    <property type="molecule type" value="Genomic_DNA"/>
</dbReference>
<protein>
    <submittedName>
        <fullName evidence="3">Tripartite tricarboxylate transporter substrate binding protein</fullName>
    </submittedName>
</protein>
<keyword evidence="2" id="KW-0732">Signal</keyword>
<organism evidence="3 4">
    <name type="scientific">Billgrantia desiderata</name>
    <dbReference type="NCBI Taxonomy" id="52021"/>
    <lineage>
        <taxon>Bacteria</taxon>
        <taxon>Pseudomonadati</taxon>
        <taxon>Pseudomonadota</taxon>
        <taxon>Gammaproteobacteria</taxon>
        <taxon>Oceanospirillales</taxon>
        <taxon>Halomonadaceae</taxon>
        <taxon>Billgrantia</taxon>
    </lineage>
</organism>
<dbReference type="InterPro" id="IPR042100">
    <property type="entry name" value="Bug_dom1"/>
</dbReference>
<proteinExistence type="inferred from homology"/>
<dbReference type="PANTHER" id="PTHR42928">
    <property type="entry name" value="TRICARBOXYLATE-BINDING PROTEIN"/>
    <property type="match status" value="1"/>
</dbReference>
<feature type="chain" id="PRO_5044025858" evidence="2">
    <location>
        <begin position="33"/>
        <end position="332"/>
    </location>
</feature>
<accession>A0AAW4YWI6</accession>
<dbReference type="SUPFAM" id="SSF53850">
    <property type="entry name" value="Periplasmic binding protein-like II"/>
    <property type="match status" value="1"/>
</dbReference>